<evidence type="ECO:0000256" key="1">
    <source>
        <dbReference type="SAM" id="SignalP"/>
    </source>
</evidence>
<feature type="chain" id="PRO_5046587624" evidence="1">
    <location>
        <begin position="36"/>
        <end position="562"/>
    </location>
</feature>
<evidence type="ECO:0000313" key="2">
    <source>
        <dbReference type="EMBL" id="MDM4013810.1"/>
    </source>
</evidence>
<proteinExistence type="predicted"/>
<name>A0ABT7PBE8_9BACT</name>
<evidence type="ECO:0000313" key="3">
    <source>
        <dbReference type="Proteomes" id="UP001239462"/>
    </source>
</evidence>
<gene>
    <name evidence="2" type="ORF">QTN89_00105</name>
</gene>
<protein>
    <submittedName>
        <fullName evidence="2">Uncharacterized protein</fullName>
    </submittedName>
</protein>
<reference evidence="2 3" key="1">
    <citation type="submission" date="2023-06" db="EMBL/GenBank/DDBJ databases">
        <title>Roseiconus lacunae JC819 isolated from Gulf of Mannar region, Tamil Nadu.</title>
        <authorList>
            <person name="Pk S."/>
            <person name="Ch S."/>
            <person name="Ch V.R."/>
        </authorList>
    </citation>
    <scope>NUCLEOTIDE SEQUENCE [LARGE SCALE GENOMIC DNA]</scope>
    <source>
        <strain evidence="2 3">JC819</strain>
    </source>
</reference>
<feature type="signal peptide" evidence="1">
    <location>
        <begin position="1"/>
        <end position="35"/>
    </location>
</feature>
<keyword evidence="3" id="KW-1185">Reference proteome</keyword>
<dbReference type="EMBL" id="JASZZN010000001">
    <property type="protein sequence ID" value="MDM4013810.1"/>
    <property type="molecule type" value="Genomic_DNA"/>
</dbReference>
<sequence>MGLKTNNWFAATRLKSAASAAMLMLALVAAPVARAQGTPATLTDGTQPVLAVSVASINKMTADVNYLTGLAGQPGYGGMFAMMTGMYGQGLDTSRPIGVLVSLAGGMPQPIVVLPTSDIRSILKRIETQTGPVDELEDGTLVVTVNRNTFFIKQNENNAVAGPSKDALQLVPADPSGFFEGMGKDYNVAVRLQIQQIPMELRNVAIDSMRQGFEQAIANQPDSESTREVAENSIEQIEQLVREADEIFFGLNIDQEGRHVGIDASFTAIPGSKLAAMYGGQQSIPSRFASVIRDDAAAYIHSATSVSPEAIAQAKTSLGNAATMIRSAMAADGNLPPQQAEEIERYMSRFFAIITKSIEEGKGDFGMMVNAGTDQFNAVLGFFVADGSEVATLAKELATKVPDTADAPRFTFDAGKHGDVTLHLIEADIPEREDEIRNMFGDVLKVHIGTAPKAIYLAIGRDSESVLKDFIDSGNTNDSGNRPLGQFKMKLLPFLELARSVDPSEAEEIESIIATLNASEDKGTVTMVSDSIQNGSKMSIKVGESLIQAIGASMTPKQPGQF</sequence>
<keyword evidence="1" id="KW-0732">Signal</keyword>
<dbReference type="RefSeq" id="WP_149495276.1">
    <property type="nucleotide sequence ID" value="NZ_JASZZN010000001.1"/>
</dbReference>
<dbReference type="Proteomes" id="UP001239462">
    <property type="component" value="Unassembled WGS sequence"/>
</dbReference>
<accession>A0ABT7PBE8</accession>
<comment type="caution">
    <text evidence="2">The sequence shown here is derived from an EMBL/GenBank/DDBJ whole genome shotgun (WGS) entry which is preliminary data.</text>
</comment>
<organism evidence="2 3">
    <name type="scientific">Roseiconus lacunae</name>
    <dbReference type="NCBI Taxonomy" id="2605694"/>
    <lineage>
        <taxon>Bacteria</taxon>
        <taxon>Pseudomonadati</taxon>
        <taxon>Planctomycetota</taxon>
        <taxon>Planctomycetia</taxon>
        <taxon>Pirellulales</taxon>
        <taxon>Pirellulaceae</taxon>
        <taxon>Roseiconus</taxon>
    </lineage>
</organism>